<reference evidence="4" key="1">
    <citation type="journal article" date="2019" name="Int. J. Syst. Evol. Microbiol.">
        <title>The Global Catalogue of Microorganisms (GCM) 10K type strain sequencing project: providing services to taxonomists for standard genome sequencing and annotation.</title>
        <authorList>
            <consortium name="The Broad Institute Genomics Platform"/>
            <consortium name="The Broad Institute Genome Sequencing Center for Infectious Disease"/>
            <person name="Wu L."/>
            <person name="Ma J."/>
        </authorList>
    </citation>
    <scope>NUCLEOTIDE SEQUENCE [LARGE SCALE GENOMIC DNA]</scope>
    <source>
        <strain evidence="4">JCM 16914</strain>
    </source>
</reference>
<dbReference type="InterPro" id="IPR058208">
    <property type="entry name" value="PACE"/>
</dbReference>
<protein>
    <submittedName>
        <fullName evidence="3">PACE efflux transporter</fullName>
    </submittedName>
</protein>
<organism evidence="3 4">
    <name type="scientific">Halomonas cibimaris</name>
    <dbReference type="NCBI Taxonomy" id="657012"/>
    <lineage>
        <taxon>Bacteria</taxon>
        <taxon>Pseudomonadati</taxon>
        <taxon>Pseudomonadota</taxon>
        <taxon>Gammaproteobacteria</taxon>
        <taxon>Oceanospirillales</taxon>
        <taxon>Halomonadaceae</taxon>
        <taxon>Halomonas</taxon>
    </lineage>
</organism>
<proteinExistence type="predicted"/>
<gene>
    <name evidence="3" type="ORF">GCM10022228_00040</name>
</gene>
<dbReference type="Proteomes" id="UP001500133">
    <property type="component" value="Unassembled WGS sequence"/>
</dbReference>
<comment type="caution">
    <text evidence="3">The sequence shown here is derived from an EMBL/GenBank/DDBJ whole genome shotgun (WGS) entry which is preliminary data.</text>
</comment>
<keyword evidence="1" id="KW-1133">Transmembrane helix</keyword>
<feature type="transmembrane region" description="Helical" evidence="1">
    <location>
        <begin position="130"/>
        <end position="147"/>
    </location>
</feature>
<keyword evidence="1" id="KW-0472">Membrane</keyword>
<name>A0ABP7L5H0_9GAMM</name>
<feature type="domain" description="Chlorhexidine efflux transporter" evidence="2">
    <location>
        <begin position="20"/>
        <end position="83"/>
    </location>
</feature>
<evidence type="ECO:0000256" key="1">
    <source>
        <dbReference type="SAM" id="Phobius"/>
    </source>
</evidence>
<dbReference type="NCBIfam" id="NF033664">
    <property type="entry name" value="PACE_transport"/>
    <property type="match status" value="1"/>
</dbReference>
<evidence type="ECO:0000313" key="4">
    <source>
        <dbReference type="Proteomes" id="UP001500133"/>
    </source>
</evidence>
<sequence length="166" mass="18703">MLVTLADYLDTPHGWEGCMRTVKDRLRHAISFEIIGLLLVIPLGGWLFAKPMNDIGVIAVVGATIATCWNYAYNLGFDHAMKRLRGEVRKTLLIRVLHAVLFEVGLLMALLPFIAWYLEMSVFHAFQMDISFSLFYVVYAFVFNWAYDLVFPVGGEYSAANAGTNS</sequence>
<dbReference type="InterPro" id="IPR007896">
    <property type="entry name" value="BTP_bacteria"/>
</dbReference>
<feature type="domain" description="Chlorhexidine efflux transporter" evidence="2">
    <location>
        <begin position="90"/>
        <end position="152"/>
    </location>
</feature>
<evidence type="ECO:0000259" key="2">
    <source>
        <dbReference type="Pfam" id="PF05232"/>
    </source>
</evidence>
<feature type="transmembrane region" description="Helical" evidence="1">
    <location>
        <begin position="92"/>
        <end position="118"/>
    </location>
</feature>
<accession>A0ABP7L5H0</accession>
<keyword evidence="1" id="KW-0812">Transmembrane</keyword>
<evidence type="ECO:0000313" key="3">
    <source>
        <dbReference type="EMBL" id="GAA3892862.1"/>
    </source>
</evidence>
<feature type="transmembrane region" description="Helical" evidence="1">
    <location>
        <begin position="55"/>
        <end position="72"/>
    </location>
</feature>
<dbReference type="EMBL" id="BAAAZT010000003">
    <property type="protein sequence ID" value="GAA3892862.1"/>
    <property type="molecule type" value="Genomic_DNA"/>
</dbReference>
<feature type="transmembrane region" description="Helical" evidence="1">
    <location>
        <begin position="29"/>
        <end position="49"/>
    </location>
</feature>
<keyword evidence="4" id="KW-1185">Reference proteome</keyword>
<dbReference type="Pfam" id="PF05232">
    <property type="entry name" value="BTP"/>
    <property type="match status" value="2"/>
</dbReference>